<gene>
    <name evidence="2" type="ORF">DFQ59_102421</name>
</gene>
<evidence type="ECO:0000313" key="3">
    <source>
        <dbReference type="Proteomes" id="UP000252707"/>
    </source>
</evidence>
<protein>
    <recommendedName>
        <fullName evidence="4">Nicotinamide riboside transporter PnuC</fullName>
    </recommendedName>
</protein>
<keyword evidence="1" id="KW-0812">Transmembrane</keyword>
<keyword evidence="3" id="KW-1185">Reference proteome</keyword>
<sequence length="114" mass="13241">MPNPRLKVFRVQKVTNKWHTHYSDNLDIQNHIMNALIQLGMTLFSGAAIWMVGRPEPWSRWGYLVGLVGQPFWFAAAVQSGQWGLFLITCWFTYAWGQGVWLRIVVPRREARAP</sequence>
<reference evidence="2 3" key="1">
    <citation type="submission" date="2018-07" db="EMBL/GenBank/DDBJ databases">
        <title>Genomic Encyclopedia of Type Strains, Phase IV (KMG-IV): sequencing the most valuable type-strain genomes for metagenomic binning, comparative biology and taxonomic classification.</title>
        <authorList>
            <person name="Goeker M."/>
        </authorList>
    </citation>
    <scope>NUCLEOTIDE SEQUENCE [LARGE SCALE GENOMIC DNA]</scope>
    <source>
        <strain evidence="2 3">DSM 26407</strain>
    </source>
</reference>
<dbReference type="EMBL" id="QPJY01000002">
    <property type="protein sequence ID" value="RCX32068.1"/>
    <property type="molecule type" value="Genomic_DNA"/>
</dbReference>
<proteinExistence type="predicted"/>
<evidence type="ECO:0000313" key="2">
    <source>
        <dbReference type="EMBL" id="RCX32068.1"/>
    </source>
</evidence>
<dbReference type="AlphaFoldDB" id="A0A369CFQ1"/>
<evidence type="ECO:0008006" key="4">
    <source>
        <dbReference type="Google" id="ProtNLM"/>
    </source>
</evidence>
<keyword evidence="1" id="KW-1133">Transmembrane helix</keyword>
<comment type="caution">
    <text evidence="2">The sequence shown here is derived from an EMBL/GenBank/DDBJ whole genome shotgun (WGS) entry which is preliminary data.</text>
</comment>
<evidence type="ECO:0000256" key="1">
    <source>
        <dbReference type="SAM" id="Phobius"/>
    </source>
</evidence>
<name>A0A369CFQ1_9GAMM</name>
<dbReference type="Proteomes" id="UP000252707">
    <property type="component" value="Unassembled WGS sequence"/>
</dbReference>
<organism evidence="2 3">
    <name type="scientific">Thioalbus denitrificans</name>
    <dbReference type="NCBI Taxonomy" id="547122"/>
    <lineage>
        <taxon>Bacteria</taxon>
        <taxon>Pseudomonadati</taxon>
        <taxon>Pseudomonadota</taxon>
        <taxon>Gammaproteobacteria</taxon>
        <taxon>Chromatiales</taxon>
        <taxon>Ectothiorhodospiraceae</taxon>
        <taxon>Thioalbus</taxon>
    </lineage>
</organism>
<keyword evidence="1" id="KW-0472">Membrane</keyword>
<feature type="transmembrane region" description="Helical" evidence="1">
    <location>
        <begin position="84"/>
        <end position="106"/>
    </location>
</feature>
<accession>A0A369CFQ1</accession>
<feature type="transmembrane region" description="Helical" evidence="1">
    <location>
        <begin position="32"/>
        <end position="52"/>
    </location>
</feature>